<evidence type="ECO:0000313" key="3">
    <source>
        <dbReference type="EMBL" id="KAJ4350012.1"/>
    </source>
</evidence>
<keyword evidence="1" id="KW-0812">Transmembrane</keyword>
<sequence>MFDLRDIYALPKRWTQQLRTRQIQKRQWSDASETELRKIARSSSGYTADTSYSHSMRVEEADFAHASTDHETYTSNTRFTSGWRFGAINGAISVCVVFFINLVVTILVSARKDGVFFDGDCDRASKLNTGLHLLINILSTILLSSSNYCMQCLSAPTRKEIDDAHSKGKWLDIGVQSVHNLRNIDRRRAVVWLLLGLSSLPLHLFYNSAVFLSISSNNYFALSVRESFINSPDCGECGAIFSNTTVAVGNYNTAIPDVARMMLKKARNNKLDRLSNLDCIREYAEPIQTKRRNVLLVTADDRMPAPNVTANGTANIYAWNDFDASAASIVSSAMNSYGWICSDDPTWRWTSPCSTLIDAIKSKPDDWKVGHTDGVFSDSYNPTYPVDYCLSETSEPRCKVQVMLTIAILVTVLNIFKAVFIFYTALGTKENPLMTMGDAVASFLERRDGTTKEMCLLSIRDVKTNDRYFPAGPITWKGEQRRFKDVTSRRRRSVTFIA</sequence>
<name>A0A9W8XHX2_9PLEO</name>
<evidence type="ECO:0000313" key="4">
    <source>
        <dbReference type="Proteomes" id="UP001140513"/>
    </source>
</evidence>
<dbReference type="GeneID" id="80912163"/>
<keyword evidence="4" id="KW-1185">Reference proteome</keyword>
<dbReference type="EMBL" id="JAPEUX010000006">
    <property type="protein sequence ID" value="KAJ4350012.1"/>
    <property type="molecule type" value="Genomic_DNA"/>
</dbReference>
<dbReference type="InterPro" id="IPR046623">
    <property type="entry name" value="DUF6536"/>
</dbReference>
<dbReference type="PANTHER" id="PTHR35395:SF1">
    <property type="entry name" value="DUF6536 DOMAIN-CONTAINING PROTEIN"/>
    <property type="match status" value="1"/>
</dbReference>
<feature type="transmembrane region" description="Helical" evidence="1">
    <location>
        <begin position="130"/>
        <end position="150"/>
    </location>
</feature>
<keyword evidence="1" id="KW-0472">Membrane</keyword>
<organism evidence="3 4">
    <name type="scientific">Didymosphaeria variabile</name>
    <dbReference type="NCBI Taxonomy" id="1932322"/>
    <lineage>
        <taxon>Eukaryota</taxon>
        <taxon>Fungi</taxon>
        <taxon>Dikarya</taxon>
        <taxon>Ascomycota</taxon>
        <taxon>Pezizomycotina</taxon>
        <taxon>Dothideomycetes</taxon>
        <taxon>Pleosporomycetidae</taxon>
        <taxon>Pleosporales</taxon>
        <taxon>Massarineae</taxon>
        <taxon>Didymosphaeriaceae</taxon>
        <taxon>Didymosphaeria</taxon>
    </lineage>
</organism>
<keyword evidence="1" id="KW-1133">Transmembrane helix</keyword>
<dbReference type="RefSeq" id="XP_056068942.1">
    <property type="nucleotide sequence ID" value="XM_056217386.1"/>
</dbReference>
<feature type="transmembrane region" description="Helical" evidence="1">
    <location>
        <begin position="87"/>
        <end position="110"/>
    </location>
</feature>
<comment type="caution">
    <text evidence="3">The sequence shown here is derived from an EMBL/GenBank/DDBJ whole genome shotgun (WGS) entry which is preliminary data.</text>
</comment>
<feature type="transmembrane region" description="Helical" evidence="1">
    <location>
        <begin position="402"/>
        <end position="426"/>
    </location>
</feature>
<gene>
    <name evidence="3" type="ORF">N0V89_008633</name>
</gene>
<evidence type="ECO:0000259" key="2">
    <source>
        <dbReference type="Pfam" id="PF20163"/>
    </source>
</evidence>
<reference evidence="3" key="1">
    <citation type="submission" date="2022-10" db="EMBL/GenBank/DDBJ databases">
        <title>Tapping the CABI collections for fungal endophytes: first genome assemblies for Collariella, Neodidymelliopsis, Ascochyta clinopodiicola, Didymella pomorum, Didymosphaeria variabile, Neocosmospora piperis and Neocucurbitaria cava.</title>
        <authorList>
            <person name="Hill R."/>
        </authorList>
    </citation>
    <scope>NUCLEOTIDE SEQUENCE</scope>
    <source>
        <strain evidence="3">IMI 356815</strain>
    </source>
</reference>
<dbReference type="Pfam" id="PF20163">
    <property type="entry name" value="DUF6536"/>
    <property type="match status" value="1"/>
</dbReference>
<feature type="transmembrane region" description="Helical" evidence="1">
    <location>
        <begin position="189"/>
        <end position="206"/>
    </location>
</feature>
<evidence type="ECO:0000256" key="1">
    <source>
        <dbReference type="SAM" id="Phobius"/>
    </source>
</evidence>
<feature type="domain" description="DUF6536" evidence="2">
    <location>
        <begin position="83"/>
        <end position="229"/>
    </location>
</feature>
<protein>
    <recommendedName>
        <fullName evidence="2">DUF6536 domain-containing protein</fullName>
    </recommendedName>
</protein>
<dbReference type="OrthoDB" id="5429634at2759"/>
<dbReference type="AlphaFoldDB" id="A0A9W8XHX2"/>
<dbReference type="PANTHER" id="PTHR35395">
    <property type="entry name" value="DUF6536 DOMAIN-CONTAINING PROTEIN"/>
    <property type="match status" value="1"/>
</dbReference>
<proteinExistence type="predicted"/>
<dbReference type="Proteomes" id="UP001140513">
    <property type="component" value="Unassembled WGS sequence"/>
</dbReference>
<accession>A0A9W8XHX2</accession>